<dbReference type="GO" id="GO:0003700">
    <property type="term" value="F:DNA-binding transcription factor activity"/>
    <property type="evidence" value="ECO:0007669"/>
    <property type="project" value="TreeGrafter"/>
</dbReference>
<dbReference type="GO" id="GO:0000976">
    <property type="term" value="F:transcription cis-regulatory region binding"/>
    <property type="evidence" value="ECO:0007669"/>
    <property type="project" value="TreeGrafter"/>
</dbReference>
<sequence>MRKLIAMSQRLAEVAHKVGVSEATVSRVLNNKPGVSPSTREAVLTALDILGYERPTKLRGERARLVGLVLPELQNPIFPAFAEVVSGALAQGGYTPVLCIQTAGGISEADYVELLLQQQVSGVVFLGGMYAQQDSSHDHYRRLIERKLPTVLVNAAAPGLEFPTVSCDDAVGMEQAFGHLVQLGHRKIGILLGPADHAPSQRKLASARSIAEKAGLELSDDLVVHAHYSLEAGQAGASRLLQSGATAIVCASDPMAIGAIRAARRLELRVPQDVSVIGFDDSALMNSIDPPLTTVRQPIEPMGKMVIKYLLDQIDGSSRASDELLFEPELVLRASTGPAPV</sequence>
<dbReference type="AlphaFoldDB" id="A9WUH0"/>
<reference evidence="6" key="1">
    <citation type="journal article" date="2008" name="J. Bacteriol.">
        <title>Genome sequence of the fish pathogen Renibacterium salmoninarum suggests reductive evolution away from an environmental Arthrobacter ancestor.</title>
        <authorList>
            <person name="Wiens G.D."/>
            <person name="Rockey D.D."/>
            <person name="Wu Z."/>
            <person name="Chang J."/>
            <person name="Levy R."/>
            <person name="Crane S."/>
            <person name="Chen D.S."/>
            <person name="Capri G.R."/>
            <person name="Burnett J.R."/>
            <person name="Sudheesh P.S."/>
            <person name="Schipma M.J."/>
            <person name="Burd H."/>
            <person name="Bhattacharyya A."/>
            <person name="Rhodes L.D."/>
            <person name="Kaul R."/>
            <person name="Strom M.S."/>
        </authorList>
    </citation>
    <scope>NUCLEOTIDE SEQUENCE [LARGE SCALE GENOMIC DNA]</scope>
    <source>
        <strain evidence="6">ATCC 33209 / DSM 20767 / JCM 11484 / NBRC 15589 / NCIMB 2235</strain>
    </source>
</reference>
<dbReference type="Gene3D" id="3.40.50.2300">
    <property type="match status" value="2"/>
</dbReference>
<evidence type="ECO:0000259" key="4">
    <source>
        <dbReference type="PROSITE" id="PS50932"/>
    </source>
</evidence>
<dbReference type="Pfam" id="PF00356">
    <property type="entry name" value="LacI"/>
    <property type="match status" value="1"/>
</dbReference>
<evidence type="ECO:0000256" key="2">
    <source>
        <dbReference type="ARBA" id="ARBA00023125"/>
    </source>
</evidence>
<name>A9WUH0_RENSM</name>
<feature type="domain" description="HTH lacI-type" evidence="4">
    <location>
        <begin position="9"/>
        <end position="63"/>
    </location>
</feature>
<dbReference type="CDD" id="cd01392">
    <property type="entry name" value="HTH_LacI"/>
    <property type="match status" value="1"/>
</dbReference>
<dbReference type="Proteomes" id="UP000002007">
    <property type="component" value="Chromosome"/>
</dbReference>
<protein>
    <submittedName>
        <fullName evidence="5">Transcriptional regulator, LacI family</fullName>
    </submittedName>
</protein>
<dbReference type="eggNOG" id="COG1609">
    <property type="taxonomic scope" value="Bacteria"/>
</dbReference>
<dbReference type="InterPro" id="IPR046335">
    <property type="entry name" value="LacI/GalR-like_sensor"/>
</dbReference>
<dbReference type="PANTHER" id="PTHR30146:SF153">
    <property type="entry name" value="LACTOSE OPERON REPRESSOR"/>
    <property type="match status" value="1"/>
</dbReference>
<evidence type="ECO:0000313" key="6">
    <source>
        <dbReference type="Proteomes" id="UP000002007"/>
    </source>
</evidence>
<keyword evidence="3" id="KW-0804">Transcription</keyword>
<dbReference type="KEGG" id="rsa:RSal33209_3123"/>
<dbReference type="HOGENOM" id="CLU_037628_6_4_11"/>
<keyword evidence="2" id="KW-0238">DNA-binding</keyword>
<dbReference type="SUPFAM" id="SSF47413">
    <property type="entry name" value="lambda repressor-like DNA-binding domains"/>
    <property type="match status" value="1"/>
</dbReference>
<dbReference type="Pfam" id="PF13377">
    <property type="entry name" value="Peripla_BP_3"/>
    <property type="match status" value="1"/>
</dbReference>
<evidence type="ECO:0000256" key="1">
    <source>
        <dbReference type="ARBA" id="ARBA00023015"/>
    </source>
</evidence>
<dbReference type="PROSITE" id="PS00356">
    <property type="entry name" value="HTH_LACI_1"/>
    <property type="match status" value="1"/>
</dbReference>
<dbReference type="EMBL" id="CP000910">
    <property type="protein sequence ID" value="ABY24841.1"/>
    <property type="molecule type" value="Genomic_DNA"/>
</dbReference>
<evidence type="ECO:0000256" key="3">
    <source>
        <dbReference type="ARBA" id="ARBA00023163"/>
    </source>
</evidence>
<dbReference type="InterPro" id="IPR010982">
    <property type="entry name" value="Lambda_DNA-bd_dom_sf"/>
</dbReference>
<organism evidence="5 6">
    <name type="scientific">Renibacterium salmoninarum (strain ATCC 33209 / DSM 20767 / JCM 11484 / NBRC 15589 / NCIMB 2235)</name>
    <dbReference type="NCBI Taxonomy" id="288705"/>
    <lineage>
        <taxon>Bacteria</taxon>
        <taxon>Bacillati</taxon>
        <taxon>Actinomycetota</taxon>
        <taxon>Actinomycetes</taxon>
        <taxon>Micrococcales</taxon>
        <taxon>Micrococcaceae</taxon>
        <taxon>Renibacterium</taxon>
    </lineage>
</organism>
<dbReference type="SMART" id="SM00354">
    <property type="entry name" value="HTH_LACI"/>
    <property type="match status" value="1"/>
</dbReference>
<dbReference type="PANTHER" id="PTHR30146">
    <property type="entry name" value="LACI-RELATED TRANSCRIPTIONAL REPRESSOR"/>
    <property type="match status" value="1"/>
</dbReference>
<gene>
    <name evidence="5" type="ordered locus">RSal33209_3123</name>
</gene>
<keyword evidence="6" id="KW-1185">Reference proteome</keyword>
<dbReference type="InterPro" id="IPR028082">
    <property type="entry name" value="Peripla_BP_I"/>
</dbReference>
<accession>A9WUH0</accession>
<dbReference type="PROSITE" id="PS50932">
    <property type="entry name" value="HTH_LACI_2"/>
    <property type="match status" value="1"/>
</dbReference>
<dbReference type="InterPro" id="IPR000843">
    <property type="entry name" value="HTH_LacI"/>
</dbReference>
<evidence type="ECO:0000313" key="5">
    <source>
        <dbReference type="EMBL" id="ABY24841.1"/>
    </source>
</evidence>
<dbReference type="SUPFAM" id="SSF53822">
    <property type="entry name" value="Periplasmic binding protein-like I"/>
    <property type="match status" value="1"/>
</dbReference>
<dbReference type="STRING" id="288705.RSal33209_3123"/>
<dbReference type="Gene3D" id="1.10.260.40">
    <property type="entry name" value="lambda repressor-like DNA-binding domains"/>
    <property type="match status" value="1"/>
</dbReference>
<proteinExistence type="predicted"/>
<dbReference type="CDD" id="cd06292">
    <property type="entry name" value="PBP1_AglR_RafR-like"/>
    <property type="match status" value="1"/>
</dbReference>
<keyword evidence="1" id="KW-0805">Transcription regulation</keyword>